<dbReference type="RefSeq" id="WP_190294447.1">
    <property type="nucleotide sequence ID" value="NZ_JABFCZ010000072.1"/>
</dbReference>
<dbReference type="AlphaFoldDB" id="A0A926S7L2"/>
<comment type="caution">
    <text evidence="1">The sequence shown here is derived from an EMBL/GenBank/DDBJ whole genome shotgun (WGS) entry which is preliminary data.</text>
</comment>
<dbReference type="Proteomes" id="UP000598467">
    <property type="component" value="Unassembled WGS sequence"/>
</dbReference>
<sequence>MQTPPFIPQSAYIHEHVQPGDKRLKRLKDEVDRHNLTEMWDMILALDYQVASAHELPHETKEEFYGIIELLLKAFVKE</sequence>
<organism evidence="1 2">
    <name type="scientific">Roseibium aggregatum</name>
    <dbReference type="NCBI Taxonomy" id="187304"/>
    <lineage>
        <taxon>Bacteria</taxon>
        <taxon>Pseudomonadati</taxon>
        <taxon>Pseudomonadota</taxon>
        <taxon>Alphaproteobacteria</taxon>
        <taxon>Hyphomicrobiales</taxon>
        <taxon>Stappiaceae</taxon>
        <taxon>Roseibium</taxon>
    </lineage>
</organism>
<proteinExistence type="predicted"/>
<name>A0A926S7L2_9HYPH</name>
<protein>
    <submittedName>
        <fullName evidence="1">Uncharacterized protein</fullName>
    </submittedName>
</protein>
<accession>A0A926S7L2</accession>
<gene>
    <name evidence="1" type="ORF">HK439_26320</name>
</gene>
<dbReference type="EMBL" id="JABFCZ010000072">
    <property type="protein sequence ID" value="MBD1549773.1"/>
    <property type="molecule type" value="Genomic_DNA"/>
</dbReference>
<evidence type="ECO:0000313" key="1">
    <source>
        <dbReference type="EMBL" id="MBD1549773.1"/>
    </source>
</evidence>
<evidence type="ECO:0000313" key="2">
    <source>
        <dbReference type="Proteomes" id="UP000598467"/>
    </source>
</evidence>
<reference evidence="1" key="1">
    <citation type="submission" date="2020-05" db="EMBL/GenBank/DDBJ databases">
        <title>Identification of trans-AT polyketide cluster in two marine bacteria, producers of a novel glutaramide-containing polyketide sesbanimide D and analogs.</title>
        <authorList>
            <person name="Kacar D."/>
            <person name="Rodriguez P."/>
            <person name="Canedo L."/>
            <person name="Gonzalez E."/>
            <person name="Galan B."/>
            <person name="De La Calle F."/>
            <person name="Garcia J.L."/>
        </authorList>
    </citation>
    <scope>NUCLEOTIDE SEQUENCE</scope>
    <source>
        <strain evidence="1">PHM038</strain>
    </source>
</reference>